<proteinExistence type="predicted"/>
<feature type="transmembrane region" description="Helical" evidence="1">
    <location>
        <begin position="69"/>
        <end position="86"/>
    </location>
</feature>
<evidence type="ECO:0000256" key="1">
    <source>
        <dbReference type="SAM" id="Phobius"/>
    </source>
</evidence>
<keyword evidence="1" id="KW-0812">Transmembrane</keyword>
<feature type="transmembrane region" description="Helical" evidence="1">
    <location>
        <begin position="122"/>
        <end position="144"/>
    </location>
</feature>
<dbReference type="OrthoDB" id="4350047at2"/>
<keyword evidence="3" id="KW-1185">Reference proteome</keyword>
<dbReference type="Proteomes" id="UP000319865">
    <property type="component" value="Unassembled WGS sequence"/>
</dbReference>
<name>A0A543PD20_9ACTN</name>
<comment type="caution">
    <text evidence="2">The sequence shown here is derived from an EMBL/GenBank/DDBJ whole genome shotgun (WGS) entry which is preliminary data.</text>
</comment>
<protein>
    <submittedName>
        <fullName evidence="2">Uncharacterized protein</fullName>
    </submittedName>
</protein>
<dbReference type="RefSeq" id="WP_142024649.1">
    <property type="nucleotide sequence ID" value="NZ_VFQE01000001.1"/>
</dbReference>
<accession>A0A543PD20</accession>
<organism evidence="2 3">
    <name type="scientific">Blastococcus colisei</name>
    <dbReference type="NCBI Taxonomy" id="1564162"/>
    <lineage>
        <taxon>Bacteria</taxon>
        <taxon>Bacillati</taxon>
        <taxon>Actinomycetota</taxon>
        <taxon>Actinomycetes</taxon>
        <taxon>Geodermatophilales</taxon>
        <taxon>Geodermatophilaceae</taxon>
        <taxon>Blastococcus</taxon>
    </lineage>
</organism>
<dbReference type="AlphaFoldDB" id="A0A543PD20"/>
<gene>
    <name evidence="2" type="ORF">FHU33_1367</name>
</gene>
<dbReference type="EMBL" id="VFQE01000001">
    <property type="protein sequence ID" value="TQN41978.1"/>
    <property type="molecule type" value="Genomic_DNA"/>
</dbReference>
<reference evidence="2 3" key="1">
    <citation type="submission" date="2019-06" db="EMBL/GenBank/DDBJ databases">
        <title>Sequencing the genomes of 1000 actinobacteria strains.</title>
        <authorList>
            <person name="Klenk H.-P."/>
        </authorList>
    </citation>
    <scope>NUCLEOTIDE SEQUENCE [LARGE SCALE GENOMIC DNA]</scope>
    <source>
        <strain evidence="2 3">DSM 46837</strain>
    </source>
</reference>
<keyword evidence="1" id="KW-1133">Transmembrane helix</keyword>
<feature type="transmembrane region" description="Helical" evidence="1">
    <location>
        <begin position="14"/>
        <end position="37"/>
    </location>
</feature>
<evidence type="ECO:0000313" key="3">
    <source>
        <dbReference type="Proteomes" id="UP000319865"/>
    </source>
</evidence>
<feature type="transmembrane region" description="Helical" evidence="1">
    <location>
        <begin position="150"/>
        <end position="170"/>
    </location>
</feature>
<keyword evidence="1" id="KW-0472">Membrane</keyword>
<sequence>MADEPSTFARLERVASSAASVVAPLSVISALLFYFGYASSRAQYEYFGVDVDTIGLSTQDYVMRSPGPLLTPLLALLLLAVAVAALNELIRRRVAAAFADGKDPAPAVRDRSRRRLRRDRQLARAVVGAGYAVLLAGVALILAYGSLLNWPYYPLVTPLTLALGAALVLYGRRIDRLLDPRGAGRRPMAMSLVLVLGVSVFWATATFAQWSGRGSAEELALTIDRLPSVILDTTEPLHLTARNVAEEVLPPSEGQTYRYRYRNLRLLIQGRDRLFLVPGGQWSAEHSTLVVPMDGDVRLQFQFQNDPPFEVEPP</sequence>
<feature type="transmembrane region" description="Helical" evidence="1">
    <location>
        <begin position="191"/>
        <end position="210"/>
    </location>
</feature>
<evidence type="ECO:0000313" key="2">
    <source>
        <dbReference type="EMBL" id="TQN41978.1"/>
    </source>
</evidence>